<accession>A0AAE0LDB0</accession>
<reference evidence="2 3" key="1">
    <citation type="journal article" date="2015" name="Genome Biol. Evol.">
        <title>Comparative Genomics of a Bacterivorous Green Alga Reveals Evolutionary Causalities and Consequences of Phago-Mixotrophic Mode of Nutrition.</title>
        <authorList>
            <person name="Burns J.A."/>
            <person name="Paasch A."/>
            <person name="Narechania A."/>
            <person name="Kim E."/>
        </authorList>
    </citation>
    <scope>NUCLEOTIDE SEQUENCE [LARGE SCALE GENOMIC DNA]</scope>
    <source>
        <strain evidence="2 3">PLY_AMNH</strain>
    </source>
</reference>
<evidence type="ECO:0000313" key="3">
    <source>
        <dbReference type="Proteomes" id="UP001190700"/>
    </source>
</evidence>
<proteinExistence type="predicted"/>
<dbReference type="AlphaFoldDB" id="A0AAE0LDB0"/>
<comment type="caution">
    <text evidence="2">The sequence shown here is derived from an EMBL/GenBank/DDBJ whole genome shotgun (WGS) entry which is preliminary data.</text>
</comment>
<feature type="region of interest" description="Disordered" evidence="1">
    <location>
        <begin position="171"/>
        <end position="193"/>
    </location>
</feature>
<sequence length="1167" mass="130536">MERHIATGNVEAHIESTICTGIVELQTEGCSSIGGFEALVESITAGHYIEKDITADVPADGFAFTIDAYADRLTDELLDGVVSRVQIRQYEDGPWHKSNIAETTSESICNVESTAVTLDSTGIDHLMQEGLWNTIEDLFTVVDEYNTDAPSRQASGSLQSDKERRQSGIRFQEAQPGQSLEGRQSLPTAEQPPYRRSSVYGSHILKPVPPPPIQQTLAFSTGGLFYAGNSLLNALGGHNMSTRIGDLLTGRGMVIAGTALINAISEHGCVNDPAMQCCMKECLKLLNEQQPGWTQRKINEFDRQWEGTGVNESLRYPDAYLAQCNAFLSEHLQNGYCMSSACAILSRRFLYRPRRDGDPVAQSYRQRLTGDTALTPAKVINTKCCQRGCVNNMTDNGVQLHRDAFNIALNAPNAQQARRHVLHRILHFHNCCNEAVNLILGTKALNSSLLAELRKQDSVIPRTHGMQAYRGHNPPFNKDLRLYARVKDHLDLVTHSHSERDVRIIVSTAENIHGKKGLHRHFNLQEENDIPLSTYRDILVSCFAAEHTERLQNASESHNVCVSCKALFLERDSALIGLNGANAMIKRIRRLECEAACLPIPTNADVSRAVNSEEAELLAEVVERQAEYTAIKAKISAHFQDDKSQRKIMHFLLGVELDRLQLAHTRNLHLAKRLLRIFHVDGETSRQLPKLPLTSTQEQMGGWRVSNMGIYDMLTNTMHNVLMDHGVGKEDANVLVTVLLQVIICKTESNDEIFVFVMDCCAVGNCGLVDWFLTFVVDELQLVRACGVVYFWTNHGKGPADTRYGQHQSIHKHSLCLSIDMYGVLLERVQNKKTKECDTTTILHASGIPNWAEYAQRRTQGLVPYPGYFKFKEADRHEAWVVRSIDNLPQPLAQYLSEFEAPTGWVVQRHKLRSTTRKFCFLPRTQDQGNARPKARLNASVWDLDQDPTASAAADAEEKTQAQRLNRHQVVKNGYNFFNRRHHGPDQILDIRTVEEAGIVLYPSGYTGMTGPSPDMRAYALDKIDRRPNTKTGIFPSLVWLNCELGRGACQQEGVEFVDPQEAIGGPRLPMACPKSSKFYNALCAFGATTVPHQRITLADVVEWLPRPDGTFFTFDAPHACATDADMRTMHSLYPNYRIRREPIPDLIHGASVAGQLILDRLSSYHG</sequence>
<evidence type="ECO:0000256" key="1">
    <source>
        <dbReference type="SAM" id="MobiDB-lite"/>
    </source>
</evidence>
<organism evidence="2 3">
    <name type="scientific">Cymbomonas tetramitiformis</name>
    <dbReference type="NCBI Taxonomy" id="36881"/>
    <lineage>
        <taxon>Eukaryota</taxon>
        <taxon>Viridiplantae</taxon>
        <taxon>Chlorophyta</taxon>
        <taxon>Pyramimonadophyceae</taxon>
        <taxon>Pyramimonadales</taxon>
        <taxon>Pyramimonadaceae</taxon>
        <taxon>Cymbomonas</taxon>
    </lineage>
</organism>
<name>A0AAE0LDB0_9CHLO</name>
<dbReference type="Proteomes" id="UP001190700">
    <property type="component" value="Unassembled WGS sequence"/>
</dbReference>
<gene>
    <name evidence="2" type="ORF">CYMTET_11129</name>
</gene>
<keyword evidence="3" id="KW-1185">Reference proteome</keyword>
<evidence type="ECO:0000313" key="2">
    <source>
        <dbReference type="EMBL" id="KAK3281058.1"/>
    </source>
</evidence>
<feature type="compositionally biased region" description="Polar residues" evidence="1">
    <location>
        <begin position="175"/>
        <end position="188"/>
    </location>
</feature>
<protein>
    <submittedName>
        <fullName evidence="2">Uncharacterized protein</fullName>
    </submittedName>
</protein>
<dbReference type="EMBL" id="LGRX02004053">
    <property type="protein sequence ID" value="KAK3281058.1"/>
    <property type="molecule type" value="Genomic_DNA"/>
</dbReference>